<evidence type="ECO:0000256" key="1">
    <source>
        <dbReference type="SAM" id="MobiDB-lite"/>
    </source>
</evidence>
<comment type="caution">
    <text evidence="3">The sequence shown here is derived from an EMBL/GenBank/DDBJ whole genome shotgun (WGS) entry which is preliminary data.</text>
</comment>
<reference evidence="3" key="2">
    <citation type="submission" date="2020-06" db="EMBL/GenBank/DDBJ databases">
        <title>Helianthus annuus Genome sequencing and assembly Release 2.</title>
        <authorList>
            <person name="Gouzy J."/>
            <person name="Langlade N."/>
            <person name="Munos S."/>
        </authorList>
    </citation>
    <scope>NUCLEOTIDE SEQUENCE</scope>
    <source>
        <tissue evidence="3">Leaves</tissue>
    </source>
</reference>
<dbReference type="EMBL" id="MNCJ02000327">
    <property type="protein sequence ID" value="KAF5776415.1"/>
    <property type="molecule type" value="Genomic_DNA"/>
</dbReference>
<dbReference type="Gramene" id="mRNA:HanXRQr2_Chr12g0524021">
    <property type="protein sequence ID" value="CDS:HanXRQr2_Chr12g0524021.1"/>
    <property type="gene ID" value="HanXRQr2_Chr12g0524021"/>
</dbReference>
<dbReference type="Gene3D" id="1.10.10.1290">
    <property type="entry name" value="Transcriptional regulator DELLA, N-terminal domain"/>
    <property type="match status" value="1"/>
</dbReference>
<evidence type="ECO:0000313" key="4">
    <source>
        <dbReference type="Proteomes" id="UP000215914"/>
    </source>
</evidence>
<feature type="domain" description="Transcriptional factor DELLA N-terminal" evidence="2">
    <location>
        <begin position="45"/>
        <end position="95"/>
    </location>
</feature>
<evidence type="ECO:0000313" key="3">
    <source>
        <dbReference type="EMBL" id="KAF5776415.1"/>
    </source>
</evidence>
<gene>
    <name evidence="3" type="ORF">HanXRQr2_Chr12g0524021</name>
</gene>
<feature type="region of interest" description="Disordered" evidence="1">
    <location>
        <begin position="72"/>
        <end position="95"/>
    </location>
</feature>
<dbReference type="AlphaFoldDB" id="A0A9K3EMA6"/>
<organism evidence="3 4">
    <name type="scientific">Helianthus annuus</name>
    <name type="common">Common sunflower</name>
    <dbReference type="NCBI Taxonomy" id="4232"/>
    <lineage>
        <taxon>Eukaryota</taxon>
        <taxon>Viridiplantae</taxon>
        <taxon>Streptophyta</taxon>
        <taxon>Embryophyta</taxon>
        <taxon>Tracheophyta</taxon>
        <taxon>Spermatophyta</taxon>
        <taxon>Magnoliopsida</taxon>
        <taxon>eudicotyledons</taxon>
        <taxon>Gunneridae</taxon>
        <taxon>Pentapetalae</taxon>
        <taxon>asterids</taxon>
        <taxon>campanulids</taxon>
        <taxon>Asterales</taxon>
        <taxon>Asteraceae</taxon>
        <taxon>Asteroideae</taxon>
        <taxon>Heliantheae alliance</taxon>
        <taxon>Heliantheae</taxon>
        <taxon>Helianthus</taxon>
    </lineage>
</organism>
<protein>
    <submittedName>
        <fullName evidence="3">Transcription factor GRAS family</fullName>
    </submittedName>
</protein>
<keyword evidence="4" id="KW-1185">Reference proteome</keyword>
<evidence type="ECO:0000259" key="2">
    <source>
        <dbReference type="Pfam" id="PF12041"/>
    </source>
</evidence>
<feature type="region of interest" description="Disordered" evidence="1">
    <location>
        <begin position="1"/>
        <end position="33"/>
    </location>
</feature>
<dbReference type="Proteomes" id="UP000215914">
    <property type="component" value="Unassembled WGS sequence"/>
</dbReference>
<proteinExistence type="predicted"/>
<dbReference type="SMART" id="SM01129">
    <property type="entry name" value="DELLA"/>
    <property type="match status" value="1"/>
</dbReference>
<feature type="compositionally biased region" description="Polar residues" evidence="1">
    <location>
        <begin position="1"/>
        <end position="10"/>
    </location>
</feature>
<accession>A0A9K3EMA6</accession>
<sequence>MKRDYPNQNHTLFTGSSSSTPPPLPDLTGKSKMWDEFNEQDTGVDELLAVLGHKVKSSDRVDVAQKIEHLEGVLSNDDGLSQMASDSVHPNPSDL</sequence>
<dbReference type="InterPro" id="IPR021914">
    <property type="entry name" value="TF_DELLA_N"/>
</dbReference>
<reference evidence="3" key="1">
    <citation type="journal article" date="2017" name="Nature">
        <title>The sunflower genome provides insights into oil metabolism, flowering and Asterid evolution.</title>
        <authorList>
            <person name="Badouin H."/>
            <person name="Gouzy J."/>
            <person name="Grassa C.J."/>
            <person name="Murat F."/>
            <person name="Staton S.E."/>
            <person name="Cottret L."/>
            <person name="Lelandais-Briere C."/>
            <person name="Owens G.L."/>
            <person name="Carrere S."/>
            <person name="Mayjonade B."/>
            <person name="Legrand L."/>
            <person name="Gill N."/>
            <person name="Kane N.C."/>
            <person name="Bowers J.E."/>
            <person name="Hubner S."/>
            <person name="Bellec A."/>
            <person name="Berard A."/>
            <person name="Berges H."/>
            <person name="Blanchet N."/>
            <person name="Boniface M.C."/>
            <person name="Brunel D."/>
            <person name="Catrice O."/>
            <person name="Chaidir N."/>
            <person name="Claudel C."/>
            <person name="Donnadieu C."/>
            <person name="Faraut T."/>
            <person name="Fievet G."/>
            <person name="Helmstetter N."/>
            <person name="King M."/>
            <person name="Knapp S.J."/>
            <person name="Lai Z."/>
            <person name="Le Paslier M.C."/>
            <person name="Lippi Y."/>
            <person name="Lorenzon L."/>
            <person name="Mandel J.R."/>
            <person name="Marage G."/>
            <person name="Marchand G."/>
            <person name="Marquand E."/>
            <person name="Bret-Mestries E."/>
            <person name="Morien E."/>
            <person name="Nambeesan S."/>
            <person name="Nguyen T."/>
            <person name="Pegot-Espagnet P."/>
            <person name="Pouilly N."/>
            <person name="Raftis F."/>
            <person name="Sallet E."/>
            <person name="Schiex T."/>
            <person name="Thomas J."/>
            <person name="Vandecasteele C."/>
            <person name="Vares D."/>
            <person name="Vear F."/>
            <person name="Vautrin S."/>
            <person name="Crespi M."/>
            <person name="Mangin B."/>
            <person name="Burke J.M."/>
            <person name="Salse J."/>
            <person name="Munos S."/>
            <person name="Vincourt P."/>
            <person name="Rieseberg L.H."/>
            <person name="Langlade N.B."/>
        </authorList>
    </citation>
    <scope>NUCLEOTIDE SEQUENCE</scope>
    <source>
        <tissue evidence="3">Leaves</tissue>
    </source>
</reference>
<dbReference type="InterPro" id="IPR038088">
    <property type="entry name" value="DELLA_N_sf"/>
</dbReference>
<name>A0A9K3EMA6_HELAN</name>
<dbReference type="Pfam" id="PF12041">
    <property type="entry name" value="DELLA"/>
    <property type="match status" value="1"/>
</dbReference>
<feature type="compositionally biased region" description="Polar residues" evidence="1">
    <location>
        <begin position="78"/>
        <end position="95"/>
    </location>
</feature>